<dbReference type="EMBL" id="LAZR01010465">
    <property type="protein sequence ID" value="KKM66779.1"/>
    <property type="molecule type" value="Genomic_DNA"/>
</dbReference>
<accession>A0A0F9JAI5</accession>
<gene>
    <name evidence="1" type="ORF">LCGC14_1477760</name>
</gene>
<name>A0A0F9JAI5_9ZZZZ</name>
<protein>
    <recommendedName>
        <fullName evidence="2">Large polyvalent protein associated domain-containing protein</fullName>
    </recommendedName>
</protein>
<organism evidence="1">
    <name type="scientific">marine sediment metagenome</name>
    <dbReference type="NCBI Taxonomy" id="412755"/>
    <lineage>
        <taxon>unclassified sequences</taxon>
        <taxon>metagenomes</taxon>
        <taxon>ecological metagenomes</taxon>
    </lineage>
</organism>
<evidence type="ECO:0008006" key="2">
    <source>
        <dbReference type="Google" id="ProtNLM"/>
    </source>
</evidence>
<sequence length="839" mass="93139">MPQDILDAFSQRFARKDALDVVGRIFSTPQHLLTAAFDPNRDYLSSFAKGVDPSELAGVGGVGGFALDVLADPLNLLVGAGLITKLARTGKFVKAARAVNPLDDLARSISDEVPDIVRKAARPLDEAAKLGQGRLRDIEEINTTMLKYADEFSIARKSGASAEFREKIVGEVNNNMGVLKGFDETLGTGDAFQMTGLANIFKNKVASGIDEGLDTFEATQRAIPELQQLVGLTTKAGRGLEAVKQPNEIVANVFNKIMLGSTPAQRKAVRDLMRKEVGGEFIPSNWDKIVEWATMSKLWGISTLVRNTVGNTFSAALQVPEKFAAGVVDAIVSGVTRTSRSVYAREALEETVGILGGLKEAGKNFARIMRDPNAYMTEATKLAEFGGRVGAIKGIKGEIIRAPGRVLTATDIFYRTFLKAGNMRGLATRQGMKEGLRGSRLAERITEIVTGNDKKMYDELIKIAESSAKERIFQEQLTGINKTLDAFRMKHPMVRIIVPFWKTPVNLMKQSFQRVPGLGLFTPSSMKELKKVFPFVKGQVNRDFLATMASRQISGSFFMLGAYAAAGDGMVSGLGPRSRAKRNAMRMAGWQPQSIKLGDKWYSYRGFEPISSWLRAAADFFEGRKEGESLSELPQKLVFSYVKQFSENPFFMGIHDVYEGVSDPETKASDVIAGMVIGSTVPNILQQWNRTMIDPVIREARTLPEKVFRRLPLVSQTVRARRDIFGEAIVRDDAWKSFFGFNVSIEEKSKLYTEIARLGMGVGKPSRLVNGYEMTDEEYDRYYILKGTMLKNTMEKLVESPGYDRMPDETKIKVLRRTISKVNSFTKHQEFEKYYRSTP</sequence>
<dbReference type="AlphaFoldDB" id="A0A0F9JAI5"/>
<comment type="caution">
    <text evidence="1">The sequence shown here is derived from an EMBL/GenBank/DDBJ whole genome shotgun (WGS) entry which is preliminary data.</text>
</comment>
<proteinExistence type="predicted"/>
<evidence type="ECO:0000313" key="1">
    <source>
        <dbReference type="EMBL" id="KKM66779.1"/>
    </source>
</evidence>
<reference evidence="1" key="1">
    <citation type="journal article" date="2015" name="Nature">
        <title>Complex archaea that bridge the gap between prokaryotes and eukaryotes.</title>
        <authorList>
            <person name="Spang A."/>
            <person name="Saw J.H."/>
            <person name="Jorgensen S.L."/>
            <person name="Zaremba-Niedzwiedzka K."/>
            <person name="Martijn J."/>
            <person name="Lind A.E."/>
            <person name="van Eijk R."/>
            <person name="Schleper C."/>
            <person name="Guy L."/>
            <person name="Ettema T.J."/>
        </authorList>
    </citation>
    <scope>NUCLEOTIDE SEQUENCE</scope>
</reference>